<dbReference type="PROSITE" id="PS50262">
    <property type="entry name" value="G_PROTEIN_RECEP_F1_2"/>
    <property type="match status" value="1"/>
</dbReference>
<evidence type="ECO:0000256" key="10">
    <source>
        <dbReference type="RuleBase" id="RU000688"/>
    </source>
</evidence>
<evidence type="ECO:0000256" key="11">
    <source>
        <dbReference type="RuleBase" id="RU363047"/>
    </source>
</evidence>
<evidence type="ECO:0000259" key="12">
    <source>
        <dbReference type="PROSITE" id="PS50262"/>
    </source>
</evidence>
<gene>
    <name evidence="13" type="ORF">SPARVUS_LOCUS6083966</name>
</gene>
<dbReference type="EMBL" id="CATNWA010013588">
    <property type="protein sequence ID" value="CAI9565530.1"/>
    <property type="molecule type" value="Genomic_DNA"/>
</dbReference>
<evidence type="ECO:0000256" key="5">
    <source>
        <dbReference type="ARBA" id="ARBA00022989"/>
    </source>
</evidence>
<dbReference type="Gene3D" id="1.20.1070.10">
    <property type="entry name" value="Rhodopsin 7-helix transmembrane proteins"/>
    <property type="match status" value="1"/>
</dbReference>
<dbReference type="SUPFAM" id="SSF81321">
    <property type="entry name" value="Family A G protein-coupled receptor-like"/>
    <property type="match status" value="1"/>
</dbReference>
<feature type="transmembrane region" description="Helical" evidence="11">
    <location>
        <begin position="96"/>
        <end position="122"/>
    </location>
</feature>
<accession>A0ABN9D0P4</accession>
<sequence length="352" mass="40089">MCLELSQLPPKCFPLFTNSILVFNSFAVHIAIEEKKMLQSNTSMILEVIILGFPEMTEQRILLFMLMFNIYVMALSGNLLIMIVTNLDASLQNPMYFFLGYLSVIDIGYISATVPLMLVILVSHHNHLSFSACIVQLYMVVFLEGAECFLLAIMAYDRYAAICRPLHYNFIMKRGLCYKLLLGGILCSLLHSMLHTTLIIRLPFCDNEINHLFCDIPPLLKLSCVDTYLNEVILFGVSAVFVGLGPLVFILISYVYIVLTIFKNTSNVGRRKMFSTCVAHLIIVNIFYGTGSFTYVRPKSSYSLERDKLVSVIYNVTTPLLNPIVYSLRNSEVKRALTNGCRKYLFTRREHK</sequence>
<evidence type="ECO:0000313" key="13">
    <source>
        <dbReference type="EMBL" id="CAI9565530.1"/>
    </source>
</evidence>
<feature type="transmembrane region" description="Helical" evidence="11">
    <location>
        <begin position="274"/>
        <end position="296"/>
    </location>
</feature>
<keyword evidence="9 10" id="KW-0807">Transducer</keyword>
<feature type="transmembrane region" description="Helical" evidence="11">
    <location>
        <begin position="176"/>
        <end position="194"/>
    </location>
</feature>
<dbReference type="PANTHER" id="PTHR26452">
    <property type="entry name" value="OLFACTORY RECEPTOR"/>
    <property type="match status" value="1"/>
</dbReference>
<keyword evidence="2 11" id="KW-1003">Cell membrane</keyword>
<feature type="domain" description="G-protein coupled receptors family 1 profile" evidence="12">
    <location>
        <begin position="77"/>
        <end position="326"/>
    </location>
</feature>
<evidence type="ECO:0000256" key="6">
    <source>
        <dbReference type="ARBA" id="ARBA00023040"/>
    </source>
</evidence>
<dbReference type="InterPro" id="IPR017452">
    <property type="entry name" value="GPCR_Rhodpsn_7TM"/>
</dbReference>
<feature type="transmembrane region" description="Helical" evidence="11">
    <location>
        <begin position="128"/>
        <end position="156"/>
    </location>
</feature>
<feature type="transmembrane region" description="Helical" evidence="11">
    <location>
        <begin position="308"/>
        <end position="328"/>
    </location>
</feature>
<organism evidence="13 14">
    <name type="scientific">Staurois parvus</name>
    <dbReference type="NCBI Taxonomy" id="386267"/>
    <lineage>
        <taxon>Eukaryota</taxon>
        <taxon>Metazoa</taxon>
        <taxon>Chordata</taxon>
        <taxon>Craniata</taxon>
        <taxon>Vertebrata</taxon>
        <taxon>Euteleostomi</taxon>
        <taxon>Amphibia</taxon>
        <taxon>Batrachia</taxon>
        <taxon>Anura</taxon>
        <taxon>Neobatrachia</taxon>
        <taxon>Ranoidea</taxon>
        <taxon>Ranidae</taxon>
        <taxon>Staurois</taxon>
    </lineage>
</organism>
<evidence type="ECO:0000256" key="1">
    <source>
        <dbReference type="ARBA" id="ARBA00004651"/>
    </source>
</evidence>
<feature type="transmembrane region" description="Helical" evidence="11">
    <location>
        <begin position="12"/>
        <end position="32"/>
    </location>
</feature>
<keyword evidence="11" id="KW-0716">Sensory transduction</keyword>
<feature type="transmembrane region" description="Helical" evidence="11">
    <location>
        <begin position="61"/>
        <end position="84"/>
    </location>
</feature>
<evidence type="ECO:0000256" key="7">
    <source>
        <dbReference type="ARBA" id="ARBA00023136"/>
    </source>
</evidence>
<comment type="similarity">
    <text evidence="10">Belongs to the G-protein coupled receptor 1 family.</text>
</comment>
<comment type="caution">
    <text evidence="13">The sequence shown here is derived from an EMBL/GenBank/DDBJ whole genome shotgun (WGS) entry which is preliminary data.</text>
</comment>
<evidence type="ECO:0000256" key="8">
    <source>
        <dbReference type="ARBA" id="ARBA00023170"/>
    </source>
</evidence>
<dbReference type="PRINTS" id="PR00245">
    <property type="entry name" value="OLFACTORYR"/>
</dbReference>
<keyword evidence="14" id="KW-1185">Reference proteome</keyword>
<evidence type="ECO:0000256" key="9">
    <source>
        <dbReference type="ARBA" id="ARBA00023224"/>
    </source>
</evidence>
<dbReference type="Proteomes" id="UP001162483">
    <property type="component" value="Unassembled WGS sequence"/>
</dbReference>
<evidence type="ECO:0000256" key="2">
    <source>
        <dbReference type="ARBA" id="ARBA00022475"/>
    </source>
</evidence>
<dbReference type="InterPro" id="IPR050516">
    <property type="entry name" value="Olfactory_GPCR"/>
</dbReference>
<evidence type="ECO:0000256" key="3">
    <source>
        <dbReference type="ARBA" id="ARBA00022692"/>
    </source>
</evidence>
<evidence type="ECO:0000313" key="14">
    <source>
        <dbReference type="Proteomes" id="UP001162483"/>
    </source>
</evidence>
<dbReference type="PROSITE" id="PS00237">
    <property type="entry name" value="G_PROTEIN_RECEP_F1_1"/>
    <property type="match status" value="1"/>
</dbReference>
<keyword evidence="5 11" id="KW-1133">Transmembrane helix</keyword>
<dbReference type="InterPro" id="IPR000725">
    <property type="entry name" value="Olfact_rcpt"/>
</dbReference>
<comment type="subcellular location">
    <subcellularLocation>
        <location evidence="1 11">Cell membrane</location>
        <topology evidence="1 11">Multi-pass membrane protein</topology>
    </subcellularLocation>
</comment>
<keyword evidence="6 10" id="KW-0297">G-protein coupled receptor</keyword>
<dbReference type="InterPro" id="IPR000276">
    <property type="entry name" value="GPCR_Rhodpsn"/>
</dbReference>
<feature type="transmembrane region" description="Helical" evidence="11">
    <location>
        <begin position="232"/>
        <end position="262"/>
    </location>
</feature>
<keyword evidence="8 10" id="KW-0675">Receptor</keyword>
<name>A0ABN9D0P4_9NEOB</name>
<keyword evidence="4 11" id="KW-0552">Olfaction</keyword>
<reference evidence="13" key="1">
    <citation type="submission" date="2023-05" db="EMBL/GenBank/DDBJ databases">
        <authorList>
            <person name="Stuckert A."/>
        </authorList>
    </citation>
    <scope>NUCLEOTIDE SEQUENCE</scope>
</reference>
<dbReference type="CDD" id="cd15225">
    <property type="entry name" value="7tmA_OR10A-like"/>
    <property type="match status" value="1"/>
</dbReference>
<keyword evidence="3 10" id="KW-0812">Transmembrane</keyword>
<dbReference type="PRINTS" id="PR00237">
    <property type="entry name" value="GPCRRHODOPSN"/>
</dbReference>
<dbReference type="Pfam" id="PF13853">
    <property type="entry name" value="7tm_4"/>
    <property type="match status" value="1"/>
</dbReference>
<keyword evidence="7 11" id="KW-0472">Membrane</keyword>
<evidence type="ECO:0000256" key="4">
    <source>
        <dbReference type="ARBA" id="ARBA00022725"/>
    </source>
</evidence>
<proteinExistence type="inferred from homology"/>
<protein>
    <recommendedName>
        <fullName evidence="11">Olfactory receptor</fullName>
    </recommendedName>
</protein>